<evidence type="ECO:0000256" key="4">
    <source>
        <dbReference type="ARBA" id="ARBA00023163"/>
    </source>
</evidence>
<dbReference type="Pfam" id="PF03466">
    <property type="entry name" value="LysR_substrate"/>
    <property type="match status" value="1"/>
</dbReference>
<keyword evidence="4" id="KW-0804">Transcription</keyword>
<dbReference type="InterPro" id="IPR036388">
    <property type="entry name" value="WH-like_DNA-bd_sf"/>
</dbReference>
<protein>
    <submittedName>
        <fullName evidence="6">DNA-binding transcriptional LysR family regulator</fullName>
    </submittedName>
</protein>
<dbReference type="Gene3D" id="1.10.10.10">
    <property type="entry name" value="Winged helix-like DNA-binding domain superfamily/Winged helix DNA-binding domain"/>
    <property type="match status" value="1"/>
</dbReference>
<evidence type="ECO:0000256" key="3">
    <source>
        <dbReference type="ARBA" id="ARBA00023125"/>
    </source>
</evidence>
<evidence type="ECO:0000256" key="2">
    <source>
        <dbReference type="ARBA" id="ARBA00023015"/>
    </source>
</evidence>
<dbReference type="EMBL" id="SMBX01000002">
    <property type="protein sequence ID" value="TCV01488.1"/>
    <property type="molecule type" value="Genomic_DNA"/>
</dbReference>
<evidence type="ECO:0000313" key="7">
    <source>
        <dbReference type="Proteomes" id="UP000294692"/>
    </source>
</evidence>
<accession>A0A4R3VCY1</accession>
<dbReference type="AlphaFoldDB" id="A0A4R3VCY1"/>
<comment type="caution">
    <text evidence="6">The sequence shown here is derived from an EMBL/GenBank/DDBJ whole genome shotgun (WGS) entry which is preliminary data.</text>
</comment>
<dbReference type="GO" id="GO:0010628">
    <property type="term" value="P:positive regulation of gene expression"/>
    <property type="evidence" value="ECO:0007669"/>
    <property type="project" value="TreeGrafter"/>
</dbReference>
<keyword evidence="2" id="KW-0805">Transcription regulation</keyword>
<dbReference type="PANTHER" id="PTHR30427">
    <property type="entry name" value="TRANSCRIPTIONAL ACTIVATOR PROTEIN LYSR"/>
    <property type="match status" value="1"/>
</dbReference>
<dbReference type="Gene3D" id="3.40.190.290">
    <property type="match status" value="1"/>
</dbReference>
<dbReference type="InterPro" id="IPR036390">
    <property type="entry name" value="WH_DNA-bd_sf"/>
</dbReference>
<dbReference type="Proteomes" id="UP000294692">
    <property type="component" value="Unassembled WGS sequence"/>
</dbReference>
<proteinExistence type="inferred from homology"/>
<dbReference type="OrthoDB" id="8849678at2"/>
<dbReference type="SUPFAM" id="SSF46785">
    <property type="entry name" value="Winged helix' DNA-binding domain"/>
    <property type="match status" value="1"/>
</dbReference>
<dbReference type="SUPFAM" id="SSF53850">
    <property type="entry name" value="Periplasmic binding protein-like II"/>
    <property type="match status" value="1"/>
</dbReference>
<organism evidence="6 7">
    <name type="scientific">Paracandidimonas soli</name>
    <dbReference type="NCBI Taxonomy" id="1917182"/>
    <lineage>
        <taxon>Bacteria</taxon>
        <taxon>Pseudomonadati</taxon>
        <taxon>Pseudomonadota</taxon>
        <taxon>Betaproteobacteria</taxon>
        <taxon>Burkholderiales</taxon>
        <taxon>Alcaligenaceae</taxon>
        <taxon>Paracandidimonas</taxon>
    </lineage>
</organism>
<dbReference type="PROSITE" id="PS50931">
    <property type="entry name" value="HTH_LYSR"/>
    <property type="match status" value="1"/>
</dbReference>
<name>A0A4R3VCY1_9BURK</name>
<reference evidence="6 7" key="1">
    <citation type="submission" date="2019-03" db="EMBL/GenBank/DDBJ databases">
        <title>Genomic Encyclopedia of Type Strains, Phase IV (KMG-IV): sequencing the most valuable type-strain genomes for metagenomic binning, comparative biology and taxonomic classification.</title>
        <authorList>
            <person name="Goeker M."/>
        </authorList>
    </citation>
    <scope>NUCLEOTIDE SEQUENCE [LARGE SCALE GENOMIC DNA]</scope>
    <source>
        <strain evidence="6 7">DSM 100048</strain>
    </source>
</reference>
<dbReference type="PANTHER" id="PTHR30427:SF1">
    <property type="entry name" value="TRANSCRIPTIONAL ACTIVATOR PROTEIN LYSR"/>
    <property type="match status" value="1"/>
</dbReference>
<dbReference type="GO" id="GO:0003700">
    <property type="term" value="F:DNA-binding transcription factor activity"/>
    <property type="evidence" value="ECO:0007669"/>
    <property type="project" value="InterPro"/>
</dbReference>
<feature type="domain" description="HTH lysR-type" evidence="5">
    <location>
        <begin position="1"/>
        <end position="58"/>
    </location>
</feature>
<keyword evidence="7" id="KW-1185">Reference proteome</keyword>
<evidence type="ECO:0000256" key="1">
    <source>
        <dbReference type="ARBA" id="ARBA00009437"/>
    </source>
</evidence>
<dbReference type="InterPro" id="IPR005119">
    <property type="entry name" value="LysR_subst-bd"/>
</dbReference>
<sequence>MRLRHIEIFEAIRRTGTLTQAANLLHISQPAASKLLANAEAQLGFPLFERVKGRLVPTPEADILAPRMSRLSQDLANARRLAHSLKQGRQGHLRIGCTPAIGMAFLPAVVAGFQKRNPSVTFDIRTQHTSELIDSLQTRDLDLILTLSAMGFPGLQLREIGGTELVRLSRNPQPPVSSLSDLAGMPLILLDARDSAGALLQQALEHAGIPAQPSIQVQTHYVACALVEAGCGDAIVDAMTARAMTKPGMYISRLEPAIRIPLCVMTHHHEAQGRLQAAFIEALEAQARAPSVS</sequence>
<dbReference type="RefSeq" id="WP_132474049.1">
    <property type="nucleotide sequence ID" value="NZ_JBHRVM010000001.1"/>
</dbReference>
<evidence type="ECO:0000259" key="5">
    <source>
        <dbReference type="PROSITE" id="PS50931"/>
    </source>
</evidence>
<dbReference type="GO" id="GO:0009089">
    <property type="term" value="P:lysine biosynthetic process via diaminopimelate"/>
    <property type="evidence" value="ECO:0007669"/>
    <property type="project" value="TreeGrafter"/>
</dbReference>
<dbReference type="InterPro" id="IPR000847">
    <property type="entry name" value="LysR_HTH_N"/>
</dbReference>
<dbReference type="Pfam" id="PF00126">
    <property type="entry name" value="HTH_1"/>
    <property type="match status" value="1"/>
</dbReference>
<comment type="similarity">
    <text evidence="1">Belongs to the LysR transcriptional regulatory family.</text>
</comment>
<dbReference type="GO" id="GO:0043565">
    <property type="term" value="F:sequence-specific DNA binding"/>
    <property type="evidence" value="ECO:0007669"/>
    <property type="project" value="TreeGrafter"/>
</dbReference>
<evidence type="ECO:0000313" key="6">
    <source>
        <dbReference type="EMBL" id="TCV01488.1"/>
    </source>
</evidence>
<keyword evidence="3 6" id="KW-0238">DNA-binding</keyword>
<dbReference type="PRINTS" id="PR00039">
    <property type="entry name" value="HTHLYSR"/>
</dbReference>
<gene>
    <name evidence="6" type="ORF">EV686_102200</name>
</gene>